<keyword evidence="3" id="KW-1185">Reference proteome</keyword>
<comment type="caution">
    <text evidence="2">The sequence shown here is derived from an EMBL/GenBank/DDBJ whole genome shotgun (WGS) entry which is preliminary data.</text>
</comment>
<reference evidence="2 3" key="1">
    <citation type="journal article" date="2024" name="J Genomics">
        <title>Draft genome sequencing and assembly of Favolaschia claudopus CIRM-BRFM 2984 isolated from oak limbs.</title>
        <authorList>
            <person name="Navarro D."/>
            <person name="Drula E."/>
            <person name="Chaduli D."/>
            <person name="Cazenave R."/>
            <person name="Ahrendt S."/>
            <person name="Wang J."/>
            <person name="Lipzen A."/>
            <person name="Daum C."/>
            <person name="Barry K."/>
            <person name="Grigoriev I.V."/>
            <person name="Favel A."/>
            <person name="Rosso M.N."/>
            <person name="Martin F."/>
        </authorList>
    </citation>
    <scope>NUCLEOTIDE SEQUENCE [LARGE SCALE GENOMIC DNA]</scope>
    <source>
        <strain evidence="2 3">CIRM-BRFM 2984</strain>
    </source>
</reference>
<dbReference type="EMBL" id="JAWWNJ010000089">
    <property type="protein sequence ID" value="KAK7000186.1"/>
    <property type="molecule type" value="Genomic_DNA"/>
</dbReference>
<gene>
    <name evidence="2" type="ORF">R3P38DRAFT_3616746</name>
</gene>
<evidence type="ECO:0000313" key="3">
    <source>
        <dbReference type="Proteomes" id="UP001362999"/>
    </source>
</evidence>
<accession>A0AAW0A264</accession>
<feature type="region of interest" description="Disordered" evidence="1">
    <location>
        <begin position="220"/>
        <end position="242"/>
    </location>
</feature>
<feature type="compositionally biased region" description="Basic and acidic residues" evidence="1">
    <location>
        <begin position="96"/>
        <end position="107"/>
    </location>
</feature>
<feature type="region of interest" description="Disordered" evidence="1">
    <location>
        <begin position="1"/>
        <end position="107"/>
    </location>
</feature>
<dbReference type="Proteomes" id="UP001362999">
    <property type="component" value="Unassembled WGS sequence"/>
</dbReference>
<sequence length="466" mass="51687">MPKLSRKQVAAKDRHRKKRGEISPEELTELQKDGSYIPDSSDAESAEAPVSPKSPSFTERIANVFRSRSPTPISRAPSPPLDPDLQPDWEAVEVEQSSRKRKAEDADLVHDVSFGKSTSSVYRAKNLKTKKARAQAMQRSISSIFSRVTKKEQAPPEKETEKQDEPDSDIEDSDIEMQPIEPEISQEQSVPLFANFEAALTAARTSTNIVTPIVIELEAAPEPTSDQTPISVEPTESPPIPDLSDTNFDDLDRVSDAAAASDGVTASRTPKDVQTYLNKLIKKHEKELRKPKTMISDKNAANKIFDLEALKQYNDLRFKYSEKIWKARKAVEAALPGMKPLLRRKIPTFQPSIIASEKVADSCSKGPSFARRLRKLAVFLTETGELPESRQGQGAFHASLFNDPAIVEALRVWTIGSLSVEEGGFEGPIRPRDQGCCPCGEGILVSQTYSHHRLTDVFPPPQLLKH</sequence>
<protein>
    <recommendedName>
        <fullName evidence="4">Structure-specific endonuclease subunit SLX4</fullName>
    </recommendedName>
</protein>
<proteinExistence type="predicted"/>
<feature type="compositionally biased region" description="Basic and acidic residues" evidence="1">
    <location>
        <begin position="149"/>
        <end position="165"/>
    </location>
</feature>
<organism evidence="2 3">
    <name type="scientific">Favolaschia claudopus</name>
    <dbReference type="NCBI Taxonomy" id="2862362"/>
    <lineage>
        <taxon>Eukaryota</taxon>
        <taxon>Fungi</taxon>
        <taxon>Dikarya</taxon>
        <taxon>Basidiomycota</taxon>
        <taxon>Agaricomycotina</taxon>
        <taxon>Agaricomycetes</taxon>
        <taxon>Agaricomycetidae</taxon>
        <taxon>Agaricales</taxon>
        <taxon>Marasmiineae</taxon>
        <taxon>Mycenaceae</taxon>
        <taxon>Favolaschia</taxon>
    </lineage>
</organism>
<name>A0AAW0A264_9AGAR</name>
<dbReference type="AlphaFoldDB" id="A0AAW0A264"/>
<evidence type="ECO:0008006" key="4">
    <source>
        <dbReference type="Google" id="ProtNLM"/>
    </source>
</evidence>
<feature type="region of interest" description="Disordered" evidence="1">
    <location>
        <begin position="127"/>
        <end position="174"/>
    </location>
</feature>
<evidence type="ECO:0000313" key="2">
    <source>
        <dbReference type="EMBL" id="KAK7000186.1"/>
    </source>
</evidence>
<evidence type="ECO:0000256" key="1">
    <source>
        <dbReference type="SAM" id="MobiDB-lite"/>
    </source>
</evidence>
<feature type="compositionally biased region" description="Polar residues" evidence="1">
    <location>
        <begin position="137"/>
        <end position="146"/>
    </location>
</feature>